<comment type="catalytic activity">
    <reaction evidence="20">
        <text>L-seryl-[protein] + ATP = O-phospho-L-seryl-[protein] + ADP + H(+)</text>
        <dbReference type="Rhea" id="RHEA:17989"/>
        <dbReference type="Rhea" id="RHEA-COMP:9863"/>
        <dbReference type="Rhea" id="RHEA-COMP:11604"/>
        <dbReference type="ChEBI" id="CHEBI:15378"/>
        <dbReference type="ChEBI" id="CHEBI:29999"/>
        <dbReference type="ChEBI" id="CHEBI:30616"/>
        <dbReference type="ChEBI" id="CHEBI:83421"/>
        <dbReference type="ChEBI" id="CHEBI:456216"/>
        <dbReference type="EC" id="2.7.11.1"/>
    </reaction>
    <physiologicalReaction direction="left-to-right" evidence="20">
        <dbReference type="Rhea" id="RHEA:17990"/>
    </physiologicalReaction>
</comment>
<evidence type="ECO:0000313" key="25">
    <source>
        <dbReference type="Proteomes" id="UP001497457"/>
    </source>
</evidence>
<evidence type="ECO:0000256" key="14">
    <source>
        <dbReference type="ARBA" id="ARBA00022840"/>
    </source>
</evidence>
<evidence type="ECO:0000256" key="9">
    <source>
        <dbReference type="ARBA" id="ARBA00022692"/>
    </source>
</evidence>
<keyword evidence="25" id="KW-1185">Reference proteome</keyword>
<dbReference type="InterPro" id="IPR008271">
    <property type="entry name" value="Ser/Thr_kinase_AS"/>
</dbReference>
<feature type="domain" description="Protein kinase" evidence="23">
    <location>
        <begin position="403"/>
        <end position="704"/>
    </location>
</feature>
<dbReference type="Pfam" id="PF00069">
    <property type="entry name" value="Pkinase"/>
    <property type="match status" value="1"/>
</dbReference>
<dbReference type="PROSITE" id="PS50011">
    <property type="entry name" value="PROTEIN_KINASE_DOM"/>
    <property type="match status" value="1"/>
</dbReference>
<evidence type="ECO:0000256" key="5">
    <source>
        <dbReference type="ARBA" id="ARBA00012513"/>
    </source>
</evidence>
<keyword evidence="13" id="KW-0418">Kinase</keyword>
<dbReference type="InterPro" id="IPR050528">
    <property type="entry name" value="L-type_Lectin-RKs"/>
</dbReference>
<dbReference type="Gene3D" id="2.60.120.200">
    <property type="match status" value="1"/>
</dbReference>
<dbReference type="CDD" id="cd14066">
    <property type="entry name" value="STKc_IRAK"/>
    <property type="match status" value="1"/>
</dbReference>
<dbReference type="GO" id="GO:0004674">
    <property type="term" value="F:protein serine/threonine kinase activity"/>
    <property type="evidence" value="ECO:0007669"/>
    <property type="project" value="UniProtKB-KW"/>
</dbReference>
<keyword evidence="6" id="KW-1003">Cell membrane</keyword>
<comment type="catalytic activity">
    <reaction evidence="19">
        <text>L-threonyl-[protein] + ATP = O-phospho-L-threonyl-[protein] + ADP + H(+)</text>
        <dbReference type="Rhea" id="RHEA:46608"/>
        <dbReference type="Rhea" id="RHEA-COMP:11060"/>
        <dbReference type="Rhea" id="RHEA-COMP:11605"/>
        <dbReference type="ChEBI" id="CHEBI:15378"/>
        <dbReference type="ChEBI" id="CHEBI:30013"/>
        <dbReference type="ChEBI" id="CHEBI:30616"/>
        <dbReference type="ChEBI" id="CHEBI:61977"/>
        <dbReference type="ChEBI" id="CHEBI:456216"/>
        <dbReference type="EC" id="2.7.11.1"/>
    </reaction>
    <physiologicalReaction direction="left-to-right" evidence="19">
        <dbReference type="Rhea" id="RHEA:46609"/>
    </physiologicalReaction>
</comment>
<dbReference type="GO" id="GO:0030246">
    <property type="term" value="F:carbohydrate binding"/>
    <property type="evidence" value="ECO:0007669"/>
    <property type="project" value="UniProtKB-KW"/>
</dbReference>
<feature type="transmembrane region" description="Helical" evidence="22">
    <location>
        <begin position="349"/>
        <end position="369"/>
    </location>
</feature>
<keyword evidence="15 22" id="KW-1133">Transmembrane helix</keyword>
<evidence type="ECO:0000256" key="15">
    <source>
        <dbReference type="ARBA" id="ARBA00022989"/>
    </source>
</evidence>
<dbReference type="InterPro" id="IPR001220">
    <property type="entry name" value="Legume_lectin_dom"/>
</dbReference>
<sequence length="724" mass="80474">MEINHHSQCEKHIIFHGLEKCMQRQVEASVTTSCVAPLLISICQIAKQCSSILPSDPQNTTDMLKEIMFLCLLMGLCIAGCSTGEDQFVYSGFTERNLSLDGGARIMPSGLVELTNGMVRQKGHAFHPSPLLFHKSGTVQSFSISFVFAILSTYPESGHGLAFFIAPNKNFSAAFPTQYLGLFNDQTNGDPNSCIFAIELDTVQNYDLHDINDNHIGININSVRSMQSYDAGYYDDESGIFLNLTLNSHKAMQVWVDYNRETTQINVTMSPLNIAKPVRPLLSSTYNLSTVITNLAYMGFSSSTGTVTGQHYLLGWSFGINSPAPPIEVTKLPELPHLGQKAQSKTLKITLPLVILVLLGACIIIFSLVRRNLKFAELREDWEVEYGPHRLLYKDLFDATEGFRDKNLLGKGGFGLVYKGVLPVSRLDVAVKRVSHDSKQGIKEFIAEIVSIGHLQHRNLVHLLGYCRRKGELLLVYDYMPNGSLDKYLYGKQGKTTLDWIKRFQIIKGVASGLLYLHEECEKVIIHRDIKASNILLDNETNGRIGDFGLARLYDHGTNPEATHVVGTIGYIAPELARTGKATPLTDVFAFGVFILEVICGQRPIKQNTEDGQLMLVDWVLEHWHNGSLAEAVDIKLQGEYDIDEACLALKLGLLCSHPFTNARPNMRQAMQYLNKEMPIPESSPNLSFSMLALMQNDELNPYIISQSPLETGFGTISTISGGR</sequence>
<evidence type="ECO:0000256" key="4">
    <source>
        <dbReference type="ARBA" id="ARBA00010217"/>
    </source>
</evidence>
<gene>
    <name evidence="24" type="ORF">URODEC1_LOCUS61572</name>
</gene>
<keyword evidence="12 21" id="KW-0547">Nucleotide-binding</keyword>
<keyword evidence="14 21" id="KW-0067">ATP-binding</keyword>
<keyword evidence="10" id="KW-0732">Signal</keyword>
<keyword evidence="9 22" id="KW-0812">Transmembrane</keyword>
<dbReference type="InterPro" id="IPR011009">
    <property type="entry name" value="Kinase-like_dom_sf"/>
</dbReference>
<dbReference type="InterPro" id="IPR013320">
    <property type="entry name" value="ConA-like_dom_sf"/>
</dbReference>
<reference evidence="24" key="1">
    <citation type="submission" date="2024-10" db="EMBL/GenBank/DDBJ databases">
        <authorList>
            <person name="Ryan C."/>
        </authorList>
    </citation>
    <scope>NUCLEOTIDE SEQUENCE [LARGE SCALE GENOMIC DNA]</scope>
</reference>
<dbReference type="AlphaFoldDB" id="A0ABC9B3H1"/>
<dbReference type="EC" id="2.7.11.1" evidence="5"/>
<keyword evidence="16 22" id="KW-0472">Membrane</keyword>
<evidence type="ECO:0000256" key="19">
    <source>
        <dbReference type="ARBA" id="ARBA00048659"/>
    </source>
</evidence>
<keyword evidence="11" id="KW-0430">Lectin</keyword>
<dbReference type="GO" id="GO:0005886">
    <property type="term" value="C:plasma membrane"/>
    <property type="evidence" value="ECO:0007669"/>
    <property type="project" value="UniProtKB-SubCell"/>
</dbReference>
<evidence type="ECO:0000256" key="13">
    <source>
        <dbReference type="ARBA" id="ARBA00022777"/>
    </source>
</evidence>
<dbReference type="Pfam" id="PF00139">
    <property type="entry name" value="Lectin_legB"/>
    <property type="match status" value="1"/>
</dbReference>
<evidence type="ECO:0000256" key="6">
    <source>
        <dbReference type="ARBA" id="ARBA00022475"/>
    </source>
</evidence>
<evidence type="ECO:0000259" key="23">
    <source>
        <dbReference type="PROSITE" id="PS50011"/>
    </source>
</evidence>
<dbReference type="GO" id="GO:1901001">
    <property type="term" value="P:negative regulation of response to salt stress"/>
    <property type="evidence" value="ECO:0007669"/>
    <property type="project" value="UniProtKB-ARBA"/>
</dbReference>
<dbReference type="PROSITE" id="PS00108">
    <property type="entry name" value="PROTEIN_KINASE_ST"/>
    <property type="match status" value="1"/>
</dbReference>
<evidence type="ECO:0000256" key="8">
    <source>
        <dbReference type="ARBA" id="ARBA00022679"/>
    </source>
</evidence>
<evidence type="ECO:0000256" key="12">
    <source>
        <dbReference type="ARBA" id="ARBA00022741"/>
    </source>
</evidence>
<dbReference type="FunFam" id="2.60.120.200:FF:000051">
    <property type="entry name" value="L-type lectin-domain containing receptor kinase V.9"/>
    <property type="match status" value="1"/>
</dbReference>
<evidence type="ECO:0000313" key="24">
    <source>
        <dbReference type="EMBL" id="CAL4993529.1"/>
    </source>
</evidence>
<organism evidence="24 25">
    <name type="scientific">Urochloa decumbens</name>
    <dbReference type="NCBI Taxonomy" id="240449"/>
    <lineage>
        <taxon>Eukaryota</taxon>
        <taxon>Viridiplantae</taxon>
        <taxon>Streptophyta</taxon>
        <taxon>Embryophyta</taxon>
        <taxon>Tracheophyta</taxon>
        <taxon>Spermatophyta</taxon>
        <taxon>Magnoliopsida</taxon>
        <taxon>Liliopsida</taxon>
        <taxon>Poales</taxon>
        <taxon>Poaceae</taxon>
        <taxon>PACMAD clade</taxon>
        <taxon>Panicoideae</taxon>
        <taxon>Panicodae</taxon>
        <taxon>Paniceae</taxon>
        <taxon>Melinidinae</taxon>
        <taxon>Urochloa</taxon>
    </lineage>
</organism>
<dbReference type="SUPFAM" id="SSF56112">
    <property type="entry name" value="Protein kinase-like (PK-like)"/>
    <property type="match status" value="1"/>
</dbReference>
<dbReference type="FunFam" id="3.30.200.20:FF:000112">
    <property type="entry name" value="Lectin-domain containing receptor kinase A4.3"/>
    <property type="match status" value="1"/>
</dbReference>
<evidence type="ECO:0000256" key="17">
    <source>
        <dbReference type="ARBA" id="ARBA00023170"/>
    </source>
</evidence>
<dbReference type="FunFam" id="1.10.510.10:FF:000517">
    <property type="entry name" value="Putative receptor kinase Lecrk"/>
    <property type="match status" value="1"/>
</dbReference>
<evidence type="ECO:0000256" key="7">
    <source>
        <dbReference type="ARBA" id="ARBA00022527"/>
    </source>
</evidence>
<evidence type="ECO:0000256" key="18">
    <source>
        <dbReference type="ARBA" id="ARBA00023180"/>
    </source>
</evidence>
<evidence type="ECO:0000256" key="21">
    <source>
        <dbReference type="PROSITE-ProRule" id="PRU10141"/>
    </source>
</evidence>
<evidence type="ECO:0000256" key="20">
    <source>
        <dbReference type="ARBA" id="ARBA00048977"/>
    </source>
</evidence>
<keyword evidence="18" id="KW-0325">Glycoprotein</keyword>
<keyword evidence="17" id="KW-0675">Receptor</keyword>
<evidence type="ECO:0000256" key="16">
    <source>
        <dbReference type="ARBA" id="ARBA00023136"/>
    </source>
</evidence>
<dbReference type="Gene3D" id="3.30.200.20">
    <property type="entry name" value="Phosphorylase Kinase, domain 1"/>
    <property type="match status" value="1"/>
</dbReference>
<comment type="similarity">
    <text evidence="3">In the N-terminal section; belongs to the leguminous lectin family.</text>
</comment>
<dbReference type="PANTHER" id="PTHR27007">
    <property type="match status" value="1"/>
</dbReference>
<evidence type="ECO:0000256" key="11">
    <source>
        <dbReference type="ARBA" id="ARBA00022734"/>
    </source>
</evidence>
<name>A0ABC9B3H1_9POAL</name>
<evidence type="ECO:0000256" key="2">
    <source>
        <dbReference type="ARBA" id="ARBA00004479"/>
    </source>
</evidence>
<feature type="binding site" evidence="21">
    <location>
        <position position="432"/>
    </location>
    <ligand>
        <name>ATP</name>
        <dbReference type="ChEBI" id="CHEBI:30616"/>
    </ligand>
</feature>
<dbReference type="GO" id="GO:0005524">
    <property type="term" value="F:ATP binding"/>
    <property type="evidence" value="ECO:0007669"/>
    <property type="project" value="UniProtKB-UniRule"/>
</dbReference>
<evidence type="ECO:0000256" key="22">
    <source>
        <dbReference type="SAM" id="Phobius"/>
    </source>
</evidence>
<dbReference type="InterPro" id="IPR017441">
    <property type="entry name" value="Protein_kinase_ATP_BS"/>
</dbReference>
<comment type="similarity">
    <text evidence="4">In the C-terminal section; belongs to the protein kinase superfamily. Ser/Thr protein kinase family.</text>
</comment>
<dbReference type="SUPFAM" id="SSF49899">
    <property type="entry name" value="Concanavalin A-like lectins/glucanases"/>
    <property type="match status" value="1"/>
</dbReference>
<protein>
    <recommendedName>
        <fullName evidence="5">non-specific serine/threonine protein kinase</fullName>
        <ecNumber evidence="5">2.7.11.1</ecNumber>
    </recommendedName>
</protein>
<comment type="subcellular location">
    <subcellularLocation>
        <location evidence="1">Cell membrane</location>
    </subcellularLocation>
    <subcellularLocation>
        <location evidence="2">Membrane</location>
        <topology evidence="2">Single-pass type I membrane protein</topology>
    </subcellularLocation>
</comment>
<dbReference type="Proteomes" id="UP001497457">
    <property type="component" value="Chromosome 24b"/>
</dbReference>
<keyword evidence="8" id="KW-0808">Transferase</keyword>
<accession>A0ABC9B3H1</accession>
<dbReference type="Gene3D" id="1.10.510.10">
    <property type="entry name" value="Transferase(Phosphotransferase) domain 1"/>
    <property type="match status" value="1"/>
</dbReference>
<dbReference type="EMBL" id="OZ075134">
    <property type="protein sequence ID" value="CAL4993529.1"/>
    <property type="molecule type" value="Genomic_DNA"/>
</dbReference>
<dbReference type="CDD" id="cd06899">
    <property type="entry name" value="lectin_legume_LecRK_Arcelin_ConA"/>
    <property type="match status" value="1"/>
</dbReference>
<dbReference type="SMART" id="SM00220">
    <property type="entry name" value="S_TKc"/>
    <property type="match status" value="1"/>
</dbReference>
<keyword evidence="7" id="KW-0723">Serine/threonine-protein kinase</keyword>
<evidence type="ECO:0000256" key="1">
    <source>
        <dbReference type="ARBA" id="ARBA00004236"/>
    </source>
</evidence>
<dbReference type="InterPro" id="IPR000719">
    <property type="entry name" value="Prot_kinase_dom"/>
</dbReference>
<proteinExistence type="inferred from homology"/>
<evidence type="ECO:0000256" key="10">
    <source>
        <dbReference type="ARBA" id="ARBA00022729"/>
    </source>
</evidence>
<evidence type="ECO:0000256" key="3">
    <source>
        <dbReference type="ARBA" id="ARBA00008536"/>
    </source>
</evidence>
<dbReference type="PROSITE" id="PS00107">
    <property type="entry name" value="PROTEIN_KINASE_ATP"/>
    <property type="match status" value="1"/>
</dbReference>